<dbReference type="Pfam" id="PF02518">
    <property type="entry name" value="HATPase_c"/>
    <property type="match status" value="1"/>
</dbReference>
<dbReference type="CDD" id="cd00082">
    <property type="entry name" value="HisKA"/>
    <property type="match status" value="1"/>
</dbReference>
<feature type="region of interest" description="Disordered" evidence="12">
    <location>
        <begin position="1"/>
        <end position="22"/>
    </location>
</feature>
<dbReference type="PANTHER" id="PTHR43711">
    <property type="entry name" value="TWO-COMPONENT HISTIDINE KINASE"/>
    <property type="match status" value="1"/>
</dbReference>
<dbReference type="GO" id="GO:0005509">
    <property type="term" value="F:calcium ion binding"/>
    <property type="evidence" value="ECO:0007669"/>
    <property type="project" value="UniProtKB-ARBA"/>
</dbReference>
<evidence type="ECO:0000256" key="8">
    <source>
        <dbReference type="ARBA" id="ARBA00022777"/>
    </source>
</evidence>
<keyword evidence="6 15" id="KW-0808">Transferase</keyword>
<evidence type="ECO:0000256" key="4">
    <source>
        <dbReference type="ARBA" id="ARBA00012438"/>
    </source>
</evidence>
<dbReference type="PANTHER" id="PTHR43711:SF1">
    <property type="entry name" value="HISTIDINE KINASE 1"/>
    <property type="match status" value="1"/>
</dbReference>
<dbReference type="SMART" id="SM00304">
    <property type="entry name" value="HAMP"/>
    <property type="match status" value="1"/>
</dbReference>
<dbReference type="GO" id="GO:0005886">
    <property type="term" value="C:plasma membrane"/>
    <property type="evidence" value="ECO:0007669"/>
    <property type="project" value="UniProtKB-SubCell"/>
</dbReference>
<dbReference type="SMART" id="SM00387">
    <property type="entry name" value="HATPase_c"/>
    <property type="match status" value="1"/>
</dbReference>
<dbReference type="CDD" id="cd00075">
    <property type="entry name" value="HATPase"/>
    <property type="match status" value="1"/>
</dbReference>
<reference evidence="15 16" key="1">
    <citation type="submission" date="2014-03" db="EMBL/GenBank/DDBJ databases">
        <title>Genomics of Bifidobacteria.</title>
        <authorList>
            <person name="Ventura M."/>
            <person name="Milani C."/>
            <person name="Lugli G.A."/>
        </authorList>
    </citation>
    <scope>NUCLEOTIDE SEQUENCE [LARGE SCALE GENOMIC DNA]</scope>
    <source>
        <strain evidence="15 16">LMG 21775</strain>
    </source>
</reference>
<accession>A0A087CI44</accession>
<dbReference type="Gene3D" id="3.30.565.10">
    <property type="entry name" value="Histidine kinase-like ATPase, C-terminal domain"/>
    <property type="match status" value="1"/>
</dbReference>
<evidence type="ECO:0000313" key="15">
    <source>
        <dbReference type="EMBL" id="KFI82944.1"/>
    </source>
</evidence>
<evidence type="ECO:0000256" key="6">
    <source>
        <dbReference type="ARBA" id="ARBA00022679"/>
    </source>
</evidence>
<dbReference type="InterPro" id="IPR050736">
    <property type="entry name" value="Sensor_HK_Regulatory"/>
</dbReference>
<feature type="domain" description="Histidine kinase" evidence="14">
    <location>
        <begin position="155"/>
        <end position="369"/>
    </location>
</feature>
<evidence type="ECO:0000256" key="2">
    <source>
        <dbReference type="ARBA" id="ARBA00001968"/>
    </source>
</evidence>
<evidence type="ECO:0000256" key="13">
    <source>
        <dbReference type="SAM" id="Phobius"/>
    </source>
</evidence>
<keyword evidence="7 13" id="KW-0812">Transmembrane</keyword>
<dbReference type="EC" id="2.7.13.3" evidence="4"/>
<sequence>MNTPMRGGTAEDAGPSGKAAGRRVKERRFSPYMFIWTFSLLCVLAGGQALILGSYAKLPSFPPMFIAGMTGYWAIVAGTLSLITFLQIRKRLEPMRKFSEASKQVASGDFSVYLEPEHLPESPQWDSNDEMFEDFNAMVHELGSIETMKNDFVANVSHEIKTPLAIIQSYVQLLGKPDLSDEQRSRYAGAVTDASERLGQFVTNILKLSKLENQRIGLQIESCDLPRQLADAVLAFGDLFDSKGVELDVDMEDRALVRADPGVLEVVWSNILGNALKFTDPGGHVSLRQSSDDDIVSVEIRDDGCGMSAEELAHVFDKFYQGDTSHAARGNGLGMAMVRRAVELSGGTVTLSSVVDEGTVVLVRLPAAA</sequence>
<dbReference type="eggNOG" id="COG2205">
    <property type="taxonomic scope" value="Bacteria"/>
</dbReference>
<dbReference type="SMART" id="SM00388">
    <property type="entry name" value="HisKA"/>
    <property type="match status" value="1"/>
</dbReference>
<evidence type="ECO:0000256" key="7">
    <source>
        <dbReference type="ARBA" id="ARBA00022692"/>
    </source>
</evidence>
<evidence type="ECO:0000256" key="10">
    <source>
        <dbReference type="ARBA" id="ARBA00023012"/>
    </source>
</evidence>
<comment type="caution">
    <text evidence="15">The sequence shown here is derived from an EMBL/GenBank/DDBJ whole genome shotgun (WGS) entry which is preliminary data.</text>
</comment>
<name>A0A087CI44_9BIFI</name>
<evidence type="ECO:0000256" key="11">
    <source>
        <dbReference type="ARBA" id="ARBA00023136"/>
    </source>
</evidence>
<dbReference type="PROSITE" id="PS50109">
    <property type="entry name" value="HIS_KIN"/>
    <property type="match status" value="1"/>
</dbReference>
<protein>
    <recommendedName>
        <fullName evidence="4">histidine kinase</fullName>
        <ecNumber evidence="4">2.7.13.3</ecNumber>
    </recommendedName>
</protein>
<keyword evidence="11 13" id="KW-0472">Membrane</keyword>
<dbReference type="InterPro" id="IPR004358">
    <property type="entry name" value="Sig_transdc_His_kin-like_C"/>
</dbReference>
<dbReference type="SUPFAM" id="SSF55874">
    <property type="entry name" value="ATPase domain of HSP90 chaperone/DNA topoisomerase II/histidine kinase"/>
    <property type="match status" value="1"/>
</dbReference>
<dbReference type="CDD" id="cd06225">
    <property type="entry name" value="HAMP"/>
    <property type="match status" value="1"/>
</dbReference>
<comment type="subcellular location">
    <subcellularLocation>
        <location evidence="3">Cell membrane</location>
    </subcellularLocation>
</comment>
<evidence type="ECO:0000256" key="1">
    <source>
        <dbReference type="ARBA" id="ARBA00000085"/>
    </source>
</evidence>
<dbReference type="RefSeq" id="WP_238556792.1">
    <property type="nucleotide sequence ID" value="NZ_BAABVZ010000001.1"/>
</dbReference>
<dbReference type="InterPro" id="IPR036890">
    <property type="entry name" value="HATPase_C_sf"/>
</dbReference>
<dbReference type="InterPro" id="IPR003660">
    <property type="entry name" value="HAMP_dom"/>
</dbReference>
<comment type="cofactor">
    <cofactor evidence="2">
        <name>a divalent metal cation</name>
        <dbReference type="ChEBI" id="CHEBI:60240"/>
    </cofactor>
</comment>
<dbReference type="InterPro" id="IPR005467">
    <property type="entry name" value="His_kinase_dom"/>
</dbReference>
<dbReference type="FunFam" id="3.30.565.10:FF:000006">
    <property type="entry name" value="Sensor histidine kinase WalK"/>
    <property type="match status" value="1"/>
</dbReference>
<evidence type="ECO:0000313" key="16">
    <source>
        <dbReference type="Proteomes" id="UP000029050"/>
    </source>
</evidence>
<keyword evidence="8 15" id="KW-0418">Kinase</keyword>
<dbReference type="EMBL" id="JGZI01000008">
    <property type="protein sequence ID" value="KFI82944.1"/>
    <property type="molecule type" value="Genomic_DNA"/>
</dbReference>
<evidence type="ECO:0000256" key="12">
    <source>
        <dbReference type="SAM" id="MobiDB-lite"/>
    </source>
</evidence>
<evidence type="ECO:0000259" key="14">
    <source>
        <dbReference type="PROSITE" id="PS50109"/>
    </source>
</evidence>
<dbReference type="STRING" id="218140.BPSY_0735"/>
<evidence type="ECO:0000256" key="5">
    <source>
        <dbReference type="ARBA" id="ARBA00022553"/>
    </source>
</evidence>
<proteinExistence type="predicted"/>
<dbReference type="FunFam" id="1.10.287.130:FF:000001">
    <property type="entry name" value="Two-component sensor histidine kinase"/>
    <property type="match status" value="1"/>
</dbReference>
<dbReference type="InterPro" id="IPR036097">
    <property type="entry name" value="HisK_dim/P_sf"/>
</dbReference>
<dbReference type="PRINTS" id="PR00344">
    <property type="entry name" value="BCTRLSENSOR"/>
</dbReference>
<keyword evidence="10" id="KW-0902">Two-component regulatory system</keyword>
<dbReference type="Proteomes" id="UP000029050">
    <property type="component" value="Unassembled WGS sequence"/>
</dbReference>
<evidence type="ECO:0000256" key="9">
    <source>
        <dbReference type="ARBA" id="ARBA00022989"/>
    </source>
</evidence>
<keyword evidence="9 13" id="KW-1133">Transmembrane helix</keyword>
<dbReference type="Pfam" id="PF00512">
    <property type="entry name" value="HisKA"/>
    <property type="match status" value="1"/>
</dbReference>
<feature type="transmembrane region" description="Helical" evidence="13">
    <location>
        <begin position="32"/>
        <end position="52"/>
    </location>
</feature>
<dbReference type="AlphaFoldDB" id="A0A087CI44"/>
<keyword evidence="5" id="KW-0597">Phosphoprotein</keyword>
<feature type="transmembrane region" description="Helical" evidence="13">
    <location>
        <begin position="64"/>
        <end position="88"/>
    </location>
</feature>
<dbReference type="Gene3D" id="1.10.287.130">
    <property type="match status" value="1"/>
</dbReference>
<dbReference type="SUPFAM" id="SSF47384">
    <property type="entry name" value="Homodimeric domain of signal transducing histidine kinase"/>
    <property type="match status" value="1"/>
</dbReference>
<evidence type="ECO:0000256" key="3">
    <source>
        <dbReference type="ARBA" id="ARBA00004236"/>
    </source>
</evidence>
<dbReference type="InterPro" id="IPR003594">
    <property type="entry name" value="HATPase_dom"/>
</dbReference>
<dbReference type="InterPro" id="IPR003661">
    <property type="entry name" value="HisK_dim/P_dom"/>
</dbReference>
<dbReference type="GO" id="GO:0000155">
    <property type="term" value="F:phosphorelay sensor kinase activity"/>
    <property type="evidence" value="ECO:0007669"/>
    <property type="project" value="InterPro"/>
</dbReference>
<comment type="catalytic activity">
    <reaction evidence="1">
        <text>ATP + protein L-histidine = ADP + protein N-phospho-L-histidine.</text>
        <dbReference type="EC" id="2.7.13.3"/>
    </reaction>
</comment>
<keyword evidence="16" id="KW-1185">Reference proteome</keyword>
<gene>
    <name evidence="15" type="ORF">BPSY_0735</name>
</gene>
<dbReference type="GeneID" id="98301241"/>
<organism evidence="15 16">
    <name type="scientific">Bifidobacterium psychraerophilum</name>
    <dbReference type="NCBI Taxonomy" id="218140"/>
    <lineage>
        <taxon>Bacteria</taxon>
        <taxon>Bacillati</taxon>
        <taxon>Actinomycetota</taxon>
        <taxon>Actinomycetes</taxon>
        <taxon>Bifidobacteriales</taxon>
        <taxon>Bifidobacteriaceae</taxon>
        <taxon>Bifidobacterium</taxon>
    </lineage>
</organism>